<evidence type="ECO:0000256" key="2">
    <source>
        <dbReference type="ARBA" id="ARBA00023125"/>
    </source>
</evidence>
<evidence type="ECO:0000259" key="4">
    <source>
        <dbReference type="PROSITE" id="PS50949"/>
    </source>
</evidence>
<dbReference type="GO" id="GO:0003677">
    <property type="term" value="F:DNA binding"/>
    <property type="evidence" value="ECO:0007669"/>
    <property type="project" value="UniProtKB-KW"/>
</dbReference>
<gene>
    <name evidence="5" type="ORF">IAA98_12860</name>
</gene>
<protein>
    <submittedName>
        <fullName evidence="5">GntR family transcriptional regulator</fullName>
    </submittedName>
</protein>
<dbReference type="Pfam" id="PF00392">
    <property type="entry name" value="GntR"/>
    <property type="match status" value="1"/>
</dbReference>
<dbReference type="SMART" id="SM00866">
    <property type="entry name" value="UTRA"/>
    <property type="match status" value="1"/>
</dbReference>
<keyword evidence="3" id="KW-0804">Transcription</keyword>
<dbReference type="InterPro" id="IPR036390">
    <property type="entry name" value="WH_DNA-bd_sf"/>
</dbReference>
<dbReference type="GO" id="GO:0045892">
    <property type="term" value="P:negative regulation of DNA-templated transcription"/>
    <property type="evidence" value="ECO:0007669"/>
    <property type="project" value="TreeGrafter"/>
</dbReference>
<dbReference type="Proteomes" id="UP000886842">
    <property type="component" value="Unassembled WGS sequence"/>
</dbReference>
<dbReference type="PRINTS" id="PR00035">
    <property type="entry name" value="HTHGNTR"/>
</dbReference>
<evidence type="ECO:0000313" key="5">
    <source>
        <dbReference type="EMBL" id="HIT76468.1"/>
    </source>
</evidence>
<dbReference type="PANTHER" id="PTHR44846">
    <property type="entry name" value="MANNOSYL-D-GLYCERATE TRANSPORT/METABOLISM SYSTEM REPRESSOR MNGR-RELATED"/>
    <property type="match status" value="1"/>
</dbReference>
<dbReference type="CDD" id="cd07377">
    <property type="entry name" value="WHTH_GntR"/>
    <property type="match status" value="1"/>
</dbReference>
<comment type="caution">
    <text evidence="5">The sequence shown here is derived from an EMBL/GenBank/DDBJ whole genome shotgun (WGS) entry which is preliminary data.</text>
</comment>
<keyword evidence="2" id="KW-0238">DNA-binding</keyword>
<dbReference type="SUPFAM" id="SSF46785">
    <property type="entry name" value="Winged helix' DNA-binding domain"/>
    <property type="match status" value="1"/>
</dbReference>
<dbReference type="GO" id="GO:0003700">
    <property type="term" value="F:DNA-binding transcription factor activity"/>
    <property type="evidence" value="ECO:0007669"/>
    <property type="project" value="InterPro"/>
</dbReference>
<dbReference type="SMART" id="SM00345">
    <property type="entry name" value="HTH_GNTR"/>
    <property type="match status" value="1"/>
</dbReference>
<dbReference type="PANTHER" id="PTHR44846:SF1">
    <property type="entry name" value="MANNOSYL-D-GLYCERATE TRANSPORT_METABOLISM SYSTEM REPRESSOR MNGR-RELATED"/>
    <property type="match status" value="1"/>
</dbReference>
<dbReference type="InterPro" id="IPR000524">
    <property type="entry name" value="Tscrpt_reg_HTH_GntR"/>
</dbReference>
<sequence length="255" mass="28320">MSGSDDVVREMLAALPNDPGDRGTRRARLTDFLADMVAELPVGTELPAERVLAEHFSVARMTVREAVDGLIARGLVERVPRRGSFVAQPRFVHTRHLVSYDDDMRARGMTPGGRKVSSRVRTASESVARALGVEPGARYLDLVRLRTADAVPMAITRSQLSLERFPGLERNAFSTLAMHEVLEREWGVRPATHEQRVRAATVTASEAELLETEPGALAFEMAGQSRDRSGEVIEVARSLYRADRYEIVLQTEFHN</sequence>
<organism evidence="5 6">
    <name type="scientific">Candidatus Avipropionibacterium avicola</name>
    <dbReference type="NCBI Taxonomy" id="2840701"/>
    <lineage>
        <taxon>Bacteria</taxon>
        <taxon>Bacillati</taxon>
        <taxon>Actinomycetota</taxon>
        <taxon>Actinomycetes</taxon>
        <taxon>Propionibacteriales</taxon>
        <taxon>Propionibacteriaceae</taxon>
        <taxon>Propionibacteriaceae incertae sedis</taxon>
        <taxon>Candidatus Avipropionibacterium</taxon>
    </lineage>
</organism>
<dbReference type="AlphaFoldDB" id="A0A9D1H0Q6"/>
<proteinExistence type="predicted"/>
<dbReference type="InterPro" id="IPR011663">
    <property type="entry name" value="UTRA"/>
</dbReference>
<dbReference type="InterPro" id="IPR028978">
    <property type="entry name" value="Chorismate_lyase_/UTRA_dom_sf"/>
</dbReference>
<dbReference type="Gene3D" id="3.40.1410.10">
    <property type="entry name" value="Chorismate lyase-like"/>
    <property type="match status" value="1"/>
</dbReference>
<reference evidence="5" key="1">
    <citation type="submission" date="2020-10" db="EMBL/GenBank/DDBJ databases">
        <authorList>
            <person name="Gilroy R."/>
        </authorList>
    </citation>
    <scope>NUCLEOTIDE SEQUENCE</scope>
    <source>
        <strain evidence="5">ChiGjej1B1-24693</strain>
    </source>
</reference>
<reference evidence="5" key="2">
    <citation type="journal article" date="2021" name="PeerJ">
        <title>Extensive microbial diversity within the chicken gut microbiome revealed by metagenomics and culture.</title>
        <authorList>
            <person name="Gilroy R."/>
            <person name="Ravi A."/>
            <person name="Getino M."/>
            <person name="Pursley I."/>
            <person name="Horton D.L."/>
            <person name="Alikhan N.F."/>
            <person name="Baker D."/>
            <person name="Gharbi K."/>
            <person name="Hall N."/>
            <person name="Watson M."/>
            <person name="Adriaenssens E.M."/>
            <person name="Foster-Nyarko E."/>
            <person name="Jarju S."/>
            <person name="Secka A."/>
            <person name="Antonio M."/>
            <person name="Oren A."/>
            <person name="Chaudhuri R.R."/>
            <person name="La Ragione R."/>
            <person name="Hildebrand F."/>
            <person name="Pallen M.J."/>
        </authorList>
    </citation>
    <scope>NUCLEOTIDE SEQUENCE</scope>
    <source>
        <strain evidence="5">ChiGjej1B1-24693</strain>
    </source>
</reference>
<evidence type="ECO:0000313" key="6">
    <source>
        <dbReference type="Proteomes" id="UP000886842"/>
    </source>
</evidence>
<dbReference type="Gene3D" id="1.10.10.10">
    <property type="entry name" value="Winged helix-like DNA-binding domain superfamily/Winged helix DNA-binding domain"/>
    <property type="match status" value="1"/>
</dbReference>
<evidence type="ECO:0000256" key="1">
    <source>
        <dbReference type="ARBA" id="ARBA00023015"/>
    </source>
</evidence>
<accession>A0A9D1H0Q6</accession>
<dbReference type="EMBL" id="DVLP01000376">
    <property type="protein sequence ID" value="HIT76468.1"/>
    <property type="molecule type" value="Genomic_DNA"/>
</dbReference>
<dbReference type="Pfam" id="PF07702">
    <property type="entry name" value="UTRA"/>
    <property type="match status" value="1"/>
</dbReference>
<keyword evidence="1" id="KW-0805">Transcription regulation</keyword>
<dbReference type="PROSITE" id="PS50949">
    <property type="entry name" value="HTH_GNTR"/>
    <property type="match status" value="1"/>
</dbReference>
<dbReference type="InterPro" id="IPR036388">
    <property type="entry name" value="WH-like_DNA-bd_sf"/>
</dbReference>
<dbReference type="SUPFAM" id="SSF64288">
    <property type="entry name" value="Chorismate lyase-like"/>
    <property type="match status" value="1"/>
</dbReference>
<feature type="domain" description="HTH gntR-type" evidence="4">
    <location>
        <begin position="22"/>
        <end position="89"/>
    </location>
</feature>
<dbReference type="InterPro" id="IPR050679">
    <property type="entry name" value="Bact_HTH_transcr_reg"/>
</dbReference>
<name>A0A9D1H0Q6_9ACTN</name>
<evidence type="ECO:0000256" key="3">
    <source>
        <dbReference type="ARBA" id="ARBA00023163"/>
    </source>
</evidence>